<dbReference type="SUPFAM" id="SSF103473">
    <property type="entry name" value="MFS general substrate transporter"/>
    <property type="match status" value="1"/>
</dbReference>
<dbReference type="GO" id="GO:0005886">
    <property type="term" value="C:plasma membrane"/>
    <property type="evidence" value="ECO:0007669"/>
    <property type="project" value="TreeGrafter"/>
</dbReference>
<feature type="domain" description="Major facilitator superfamily (MFS) profile" evidence="8">
    <location>
        <begin position="65"/>
        <end position="563"/>
    </location>
</feature>
<feature type="transmembrane region" description="Helical" evidence="7">
    <location>
        <begin position="394"/>
        <end position="414"/>
    </location>
</feature>
<protein>
    <recommendedName>
        <fullName evidence="8">Major facilitator superfamily (MFS) profile domain-containing protein</fullName>
    </recommendedName>
</protein>
<reference evidence="10" key="2">
    <citation type="submission" date="2015-01" db="EMBL/GenBank/DDBJ databases">
        <title>Evolutionary Origins and Diversification of the Mycorrhizal Mutualists.</title>
        <authorList>
            <consortium name="DOE Joint Genome Institute"/>
            <consortium name="Mycorrhizal Genomics Consortium"/>
            <person name="Kohler A."/>
            <person name="Kuo A."/>
            <person name="Nagy L.G."/>
            <person name="Floudas D."/>
            <person name="Copeland A."/>
            <person name="Barry K.W."/>
            <person name="Cichocki N."/>
            <person name="Veneault-Fourrey C."/>
            <person name="LaButti K."/>
            <person name="Lindquist E.A."/>
            <person name="Lipzen A."/>
            <person name="Lundell T."/>
            <person name="Morin E."/>
            <person name="Murat C."/>
            <person name="Riley R."/>
            <person name="Ohm R."/>
            <person name="Sun H."/>
            <person name="Tunlid A."/>
            <person name="Henrissat B."/>
            <person name="Grigoriev I.V."/>
            <person name="Hibbett D.S."/>
            <person name="Martin F."/>
        </authorList>
    </citation>
    <scope>NUCLEOTIDE SEQUENCE [LARGE SCALE GENOMIC DNA]</scope>
    <source>
        <strain evidence="10">Foug A</strain>
    </source>
</reference>
<dbReference type="PRINTS" id="PR01036">
    <property type="entry name" value="TCRTETB"/>
</dbReference>
<feature type="transmembrane region" description="Helical" evidence="7">
    <location>
        <begin position="258"/>
        <end position="279"/>
    </location>
</feature>
<dbReference type="InterPro" id="IPR036259">
    <property type="entry name" value="MFS_trans_sf"/>
</dbReference>
<feature type="region of interest" description="Disordered" evidence="6">
    <location>
        <begin position="28"/>
        <end position="52"/>
    </location>
</feature>
<evidence type="ECO:0000256" key="1">
    <source>
        <dbReference type="ARBA" id="ARBA00004127"/>
    </source>
</evidence>
<dbReference type="InParanoid" id="A0A0C3ECS3"/>
<comment type="subcellular location">
    <subcellularLocation>
        <location evidence="1">Endomembrane system</location>
        <topology evidence="1">Multi-pass membrane protein</topology>
    </subcellularLocation>
</comment>
<feature type="transmembrane region" description="Helical" evidence="7">
    <location>
        <begin position="533"/>
        <end position="552"/>
    </location>
</feature>
<evidence type="ECO:0000256" key="2">
    <source>
        <dbReference type="ARBA" id="ARBA00022448"/>
    </source>
</evidence>
<dbReference type="GO" id="GO:0012505">
    <property type="term" value="C:endomembrane system"/>
    <property type="evidence" value="ECO:0007669"/>
    <property type="project" value="UniProtKB-SubCell"/>
</dbReference>
<evidence type="ECO:0000256" key="7">
    <source>
        <dbReference type="SAM" id="Phobius"/>
    </source>
</evidence>
<dbReference type="PROSITE" id="PS50850">
    <property type="entry name" value="MFS"/>
    <property type="match status" value="1"/>
</dbReference>
<keyword evidence="3 7" id="KW-0812">Transmembrane</keyword>
<dbReference type="OrthoDB" id="3437016at2759"/>
<dbReference type="Pfam" id="PF07690">
    <property type="entry name" value="MFS_1"/>
    <property type="match status" value="1"/>
</dbReference>
<gene>
    <name evidence="9" type="ORF">SCLCIDRAFT_12457</name>
</gene>
<dbReference type="AlphaFoldDB" id="A0A0C3ECS3"/>
<feature type="transmembrane region" description="Helical" evidence="7">
    <location>
        <begin position="186"/>
        <end position="212"/>
    </location>
</feature>
<accession>A0A0C3ECS3</accession>
<feature type="transmembrane region" description="Helical" evidence="7">
    <location>
        <begin position="361"/>
        <end position="382"/>
    </location>
</feature>
<evidence type="ECO:0000256" key="5">
    <source>
        <dbReference type="ARBA" id="ARBA00023136"/>
    </source>
</evidence>
<sequence length="580" mass="62119">MSSPSASQFASVNSSGEVLTENNLLTVSPGRDATIDDQNALGGETNTPNDQQPTVVVSRTRFLFIMLSLWLGNCTAYFNETTVTTAMHIIGADFGDSQNQNWIATAYLLGFTVTQTLLGRFCDIFGRAQVFNGTMLIFAAGTLWCAFAQSMNSLIGARILQGIGAAGRQSVAVIVILDLTTPDSRYLWLGFLNMSSAIGLAIGPVLGAILSVDTDWRWIFRMTLILITVTMMVGMASLRYPVPHRKLTVGLLAQLMEVDFIGCILAVAISSTICCAVEMGNKIFPWGSAPIIVLFLLGGLLIPVFVYYELKVAKHPVVDMRLFLIQNIPVTCLINFLTGAGYFGSVFFLPRYFIDVKGSNLITSAVQMLGLTLTLGASAGVGANILSHTGRLRLIGVIGGVLYALGSGLMILVGRDTPTAQTIGFSVITGLAAGLLFQPALVAGPMSVQPHQIAGISGFLSFLRTLGGTFATALLTSVFETSFTMTLKRSGVVPQALIDKGLGLADEGASGMWPQYQNEILDALVQAYHLGNVPAVCFGVVYAVAVVFLKNVDFVPVWKRKRLEDNRRIGSPAVDAEKKV</sequence>
<dbReference type="STRING" id="1036808.A0A0C3ECS3"/>
<evidence type="ECO:0000256" key="4">
    <source>
        <dbReference type="ARBA" id="ARBA00022989"/>
    </source>
</evidence>
<name>A0A0C3ECS3_9AGAM</name>
<dbReference type="Proteomes" id="UP000053989">
    <property type="component" value="Unassembled WGS sequence"/>
</dbReference>
<evidence type="ECO:0000313" key="10">
    <source>
        <dbReference type="Proteomes" id="UP000053989"/>
    </source>
</evidence>
<evidence type="ECO:0000259" key="8">
    <source>
        <dbReference type="PROSITE" id="PS50850"/>
    </source>
</evidence>
<feature type="transmembrane region" description="Helical" evidence="7">
    <location>
        <begin position="218"/>
        <end position="238"/>
    </location>
</feature>
<dbReference type="GO" id="GO:0022857">
    <property type="term" value="F:transmembrane transporter activity"/>
    <property type="evidence" value="ECO:0007669"/>
    <property type="project" value="InterPro"/>
</dbReference>
<evidence type="ECO:0000313" key="9">
    <source>
        <dbReference type="EMBL" id="KIM70510.1"/>
    </source>
</evidence>
<proteinExistence type="predicted"/>
<evidence type="ECO:0000256" key="3">
    <source>
        <dbReference type="ARBA" id="ARBA00022692"/>
    </source>
</evidence>
<keyword evidence="4 7" id="KW-1133">Transmembrane helix</keyword>
<organism evidence="9 10">
    <name type="scientific">Scleroderma citrinum Foug A</name>
    <dbReference type="NCBI Taxonomy" id="1036808"/>
    <lineage>
        <taxon>Eukaryota</taxon>
        <taxon>Fungi</taxon>
        <taxon>Dikarya</taxon>
        <taxon>Basidiomycota</taxon>
        <taxon>Agaricomycotina</taxon>
        <taxon>Agaricomycetes</taxon>
        <taxon>Agaricomycetidae</taxon>
        <taxon>Boletales</taxon>
        <taxon>Sclerodermatineae</taxon>
        <taxon>Sclerodermataceae</taxon>
        <taxon>Scleroderma</taxon>
    </lineage>
</organism>
<feature type="transmembrane region" description="Helical" evidence="7">
    <location>
        <begin position="130"/>
        <end position="149"/>
    </location>
</feature>
<dbReference type="Gene3D" id="1.20.1250.20">
    <property type="entry name" value="MFS general substrate transporter like domains"/>
    <property type="match status" value="1"/>
</dbReference>
<feature type="transmembrane region" description="Helical" evidence="7">
    <location>
        <begin position="291"/>
        <end position="310"/>
    </location>
</feature>
<feature type="transmembrane region" description="Helical" evidence="7">
    <location>
        <begin position="453"/>
        <end position="479"/>
    </location>
</feature>
<dbReference type="EMBL" id="KN822004">
    <property type="protein sequence ID" value="KIM70510.1"/>
    <property type="molecule type" value="Genomic_DNA"/>
</dbReference>
<evidence type="ECO:0000256" key="6">
    <source>
        <dbReference type="SAM" id="MobiDB-lite"/>
    </source>
</evidence>
<dbReference type="HOGENOM" id="CLU_000960_22_1_1"/>
<reference evidence="9 10" key="1">
    <citation type="submission" date="2014-04" db="EMBL/GenBank/DDBJ databases">
        <authorList>
            <consortium name="DOE Joint Genome Institute"/>
            <person name="Kuo A."/>
            <person name="Kohler A."/>
            <person name="Nagy L.G."/>
            <person name="Floudas D."/>
            <person name="Copeland A."/>
            <person name="Barry K.W."/>
            <person name="Cichocki N."/>
            <person name="Veneault-Fourrey C."/>
            <person name="LaButti K."/>
            <person name="Lindquist E.A."/>
            <person name="Lipzen A."/>
            <person name="Lundell T."/>
            <person name="Morin E."/>
            <person name="Murat C."/>
            <person name="Sun H."/>
            <person name="Tunlid A."/>
            <person name="Henrissat B."/>
            <person name="Grigoriev I.V."/>
            <person name="Hibbett D.S."/>
            <person name="Martin F."/>
            <person name="Nordberg H.P."/>
            <person name="Cantor M.N."/>
            <person name="Hua S.X."/>
        </authorList>
    </citation>
    <scope>NUCLEOTIDE SEQUENCE [LARGE SCALE GENOMIC DNA]</scope>
    <source>
        <strain evidence="9 10">Foug A</strain>
    </source>
</reference>
<keyword evidence="5 7" id="KW-0472">Membrane</keyword>
<feature type="transmembrane region" description="Helical" evidence="7">
    <location>
        <begin position="322"/>
        <end position="349"/>
    </location>
</feature>
<feature type="transmembrane region" description="Helical" evidence="7">
    <location>
        <begin position="420"/>
        <end position="441"/>
    </location>
</feature>
<dbReference type="InterPro" id="IPR011701">
    <property type="entry name" value="MFS"/>
</dbReference>
<keyword evidence="10" id="KW-1185">Reference proteome</keyword>
<dbReference type="PANTHER" id="PTHR23501:SF191">
    <property type="entry name" value="VACUOLAR BASIC AMINO ACID TRANSPORTER 4"/>
    <property type="match status" value="1"/>
</dbReference>
<keyword evidence="2" id="KW-0813">Transport</keyword>
<dbReference type="InterPro" id="IPR020846">
    <property type="entry name" value="MFS_dom"/>
</dbReference>
<dbReference type="PANTHER" id="PTHR23501">
    <property type="entry name" value="MAJOR FACILITATOR SUPERFAMILY"/>
    <property type="match status" value="1"/>
</dbReference>